<dbReference type="EMBL" id="JALLPJ020001283">
    <property type="protein sequence ID" value="KAL3771670.1"/>
    <property type="molecule type" value="Genomic_DNA"/>
</dbReference>
<dbReference type="InterPro" id="IPR036282">
    <property type="entry name" value="Glutathione-S-Trfase_C_sf"/>
</dbReference>
<dbReference type="Proteomes" id="UP001530400">
    <property type="component" value="Unassembled WGS sequence"/>
</dbReference>
<dbReference type="Gene3D" id="3.40.30.10">
    <property type="entry name" value="Glutaredoxin"/>
    <property type="match status" value="1"/>
</dbReference>
<dbReference type="SFLD" id="SFLDS00019">
    <property type="entry name" value="Glutathione_Transferase_(cytos"/>
    <property type="match status" value="1"/>
</dbReference>
<evidence type="ECO:0000313" key="2">
    <source>
        <dbReference type="EMBL" id="KAL3771670.1"/>
    </source>
</evidence>
<dbReference type="PROSITE" id="PS51354">
    <property type="entry name" value="GLUTAREDOXIN_2"/>
    <property type="match status" value="1"/>
</dbReference>
<protein>
    <recommendedName>
        <fullName evidence="1">GST N-terminal domain-containing protein</fullName>
    </recommendedName>
</protein>
<reference evidence="2 3" key="1">
    <citation type="submission" date="2024-10" db="EMBL/GenBank/DDBJ databases">
        <title>Updated reference genomes for cyclostephanoid diatoms.</title>
        <authorList>
            <person name="Roberts W.R."/>
            <person name="Alverson A.J."/>
        </authorList>
    </citation>
    <scope>NUCLEOTIDE SEQUENCE [LARGE SCALE GENOMIC DNA]</scope>
    <source>
        <strain evidence="2 3">AJA010-31</strain>
    </source>
</reference>
<evidence type="ECO:0000259" key="1">
    <source>
        <dbReference type="PROSITE" id="PS50404"/>
    </source>
</evidence>
<comment type="caution">
    <text evidence="2">The sequence shown here is derived from an EMBL/GenBank/DDBJ whole genome shotgun (WGS) entry which is preliminary data.</text>
</comment>
<dbReference type="Gene3D" id="1.20.1050.10">
    <property type="match status" value="1"/>
</dbReference>
<dbReference type="PANTHER" id="PTHR12782:SF5">
    <property type="entry name" value="PROSTAGLANDIN E SYNTHASE 2"/>
    <property type="match status" value="1"/>
</dbReference>
<dbReference type="PROSITE" id="PS50404">
    <property type="entry name" value="GST_NTER"/>
    <property type="match status" value="1"/>
</dbReference>
<dbReference type="SUPFAM" id="SSF52833">
    <property type="entry name" value="Thioredoxin-like"/>
    <property type="match status" value="1"/>
</dbReference>
<dbReference type="Pfam" id="PF13417">
    <property type="entry name" value="GST_N_3"/>
    <property type="match status" value="1"/>
</dbReference>
<dbReference type="SFLD" id="SFLDG01182">
    <property type="entry name" value="Prostaglandin_E_synthase_like"/>
    <property type="match status" value="1"/>
</dbReference>
<organism evidence="2 3">
    <name type="scientific">Cyclotella atomus</name>
    <dbReference type="NCBI Taxonomy" id="382360"/>
    <lineage>
        <taxon>Eukaryota</taxon>
        <taxon>Sar</taxon>
        <taxon>Stramenopiles</taxon>
        <taxon>Ochrophyta</taxon>
        <taxon>Bacillariophyta</taxon>
        <taxon>Coscinodiscophyceae</taxon>
        <taxon>Thalassiosirophycidae</taxon>
        <taxon>Stephanodiscales</taxon>
        <taxon>Stephanodiscaceae</taxon>
        <taxon>Cyclotella</taxon>
    </lineage>
</organism>
<dbReference type="PANTHER" id="PTHR12782">
    <property type="entry name" value="MICROSOMAL PROSTAGLANDIN E SYNTHASE-2"/>
    <property type="match status" value="1"/>
</dbReference>
<dbReference type="InterPro" id="IPR040079">
    <property type="entry name" value="Glutathione_S-Trfase"/>
</dbReference>
<proteinExistence type="predicted"/>
<dbReference type="AlphaFoldDB" id="A0ABD3N6J5"/>
<dbReference type="InterPro" id="IPR036249">
    <property type="entry name" value="Thioredoxin-like_sf"/>
</dbReference>
<gene>
    <name evidence="2" type="ORF">ACHAWO_001731</name>
</gene>
<dbReference type="InterPro" id="IPR004045">
    <property type="entry name" value="Glutathione_S-Trfase_N"/>
</dbReference>
<evidence type="ECO:0000313" key="3">
    <source>
        <dbReference type="Proteomes" id="UP001530400"/>
    </source>
</evidence>
<keyword evidence="3" id="KW-1185">Reference proteome</keyword>
<accession>A0ABD3N6J5</accession>
<sequence length="325" mass="36378">MMMLASSRAISTKALQHVLSSSRAVHATHLIAPASVPSHNVHLNHQHLHQTKHASSVPTRQFSSNVNHAQPSIKLYQYHICPFCNITKSAMQYAKLDYEAVEVNPLTKAELKPWSDYKKVPIAIINNQQINGSKDILNSIFNSPYVQEGLAKQWSNNNNNTTKEVMTIQQFKESDTSKKWYRFASDDLGAVLYPNICGTIGDSFHAFDYVKNVDSFSPLQKLSIQYVGSLAMYFAASKVKSKRNITDEKAALQSALDKFEEEGLQNGALPFSSGNPTTPDLGDLAVFGVLYAIRDMNAHKDAVQNRGGVVKDWYERMEKIVVREQ</sequence>
<feature type="domain" description="GST N-terminal" evidence="1">
    <location>
        <begin position="71"/>
        <end position="158"/>
    </location>
</feature>
<dbReference type="SUPFAM" id="SSF47616">
    <property type="entry name" value="GST C-terminal domain-like"/>
    <property type="match status" value="1"/>
</dbReference>
<name>A0ABD3N6J5_9STRA</name>